<reference evidence="3 4" key="1">
    <citation type="submission" date="2017-11" db="EMBL/GenBank/DDBJ databases">
        <title>Genomic Encyclopedia of Archaeal and Bacterial Type Strains, Phase II (KMG-II): From Individual Species to Whole Genera.</title>
        <authorList>
            <person name="Goeker M."/>
        </authorList>
    </citation>
    <scope>NUCLEOTIDE SEQUENCE [LARGE SCALE GENOMIC DNA]</scope>
    <source>
        <strain evidence="3 4">DSM 25478</strain>
    </source>
</reference>
<accession>A0A2M9CD45</accession>
<protein>
    <submittedName>
        <fullName evidence="3">Long-chain acyl-CoA synthetase</fullName>
    </submittedName>
</protein>
<evidence type="ECO:0000259" key="2">
    <source>
        <dbReference type="Pfam" id="PF13193"/>
    </source>
</evidence>
<organism evidence="3 4">
    <name type="scientific">Sediminihabitans luteus</name>
    <dbReference type="NCBI Taxonomy" id="1138585"/>
    <lineage>
        <taxon>Bacteria</taxon>
        <taxon>Bacillati</taxon>
        <taxon>Actinomycetota</taxon>
        <taxon>Actinomycetes</taxon>
        <taxon>Micrococcales</taxon>
        <taxon>Cellulomonadaceae</taxon>
        <taxon>Sediminihabitans</taxon>
    </lineage>
</organism>
<dbReference type="RefSeq" id="WP_100423875.1">
    <property type="nucleotide sequence ID" value="NZ_BOOX01000005.1"/>
</dbReference>
<name>A0A2M9CD45_9CELL</name>
<gene>
    <name evidence="3" type="ORF">CLV28_2731</name>
</gene>
<dbReference type="PANTHER" id="PTHR43767:SF12">
    <property type="entry name" value="AMP-DEPENDENT SYNTHETASE AND LIGASE"/>
    <property type="match status" value="1"/>
</dbReference>
<dbReference type="InterPro" id="IPR000873">
    <property type="entry name" value="AMP-dep_synth/lig_dom"/>
</dbReference>
<feature type="domain" description="AMP-binding enzyme C-terminal" evidence="2">
    <location>
        <begin position="436"/>
        <end position="512"/>
    </location>
</feature>
<proteinExistence type="predicted"/>
<dbReference type="Gene3D" id="3.40.50.12780">
    <property type="entry name" value="N-terminal domain of ligase-like"/>
    <property type="match status" value="1"/>
</dbReference>
<keyword evidence="4" id="KW-1185">Reference proteome</keyword>
<dbReference type="PANTHER" id="PTHR43767">
    <property type="entry name" value="LONG-CHAIN-FATTY-ACID--COA LIGASE"/>
    <property type="match status" value="1"/>
</dbReference>
<dbReference type="CDD" id="cd05936">
    <property type="entry name" value="FC-FACS_FadD_like"/>
    <property type="match status" value="1"/>
</dbReference>
<evidence type="ECO:0000259" key="1">
    <source>
        <dbReference type="Pfam" id="PF00501"/>
    </source>
</evidence>
<dbReference type="InterPro" id="IPR045851">
    <property type="entry name" value="AMP-bd_C_sf"/>
</dbReference>
<feature type="domain" description="AMP-dependent synthetase/ligase" evidence="1">
    <location>
        <begin position="21"/>
        <end position="386"/>
    </location>
</feature>
<sequence length="527" mass="55862">MSNPTQAPSSHSTLSVAAILAESATRHPDKVALVLGEQRTTYRELWDQTRAYAGALRARGIGPGDTVAVLLPNVPDFARAYYGVLALGATVVPVHALLKAREIEYVLRDSGARAILVGAPMLAEGGKAAAAAGVDALTLLVPDEQADAVPFPRLEDEAAAAPPIDTYVPVAPGATATVLYTSGTTGEPKGAMGSHLALVEQVNVMCLDTLPMSSADVILGCLPFFHTFGQTCALNASFRVGATVVLLPRFDGDAALQLMNAHGVTIMMGVPTMHLGLVQAAAKNPERPPLRYGVSGGAALPLAALEAFSEAFGVPIHEGYGLTETSPVASFNHIGVPIRPGTVGQPIWGVDVEIADPLVRDRTELLPHGELGEIVIRGHNLFQGYLNRPEATAEAVVDGWFRSGDLGTKDDDGYVTILDRTKDMIIRNGYNVYPREVEEVLVRHPAIHMAAVFGVPDDTHGQEIHAAVVLKDGAEPVTGDELVAWVKQDVAAYKYPRVIRVLDELPLGPSGKILKRELVARLERSAG</sequence>
<dbReference type="InterPro" id="IPR042099">
    <property type="entry name" value="ANL_N_sf"/>
</dbReference>
<dbReference type="EMBL" id="PGFE01000005">
    <property type="protein sequence ID" value="PJJ69268.1"/>
    <property type="molecule type" value="Genomic_DNA"/>
</dbReference>
<dbReference type="PROSITE" id="PS00455">
    <property type="entry name" value="AMP_BINDING"/>
    <property type="match status" value="1"/>
</dbReference>
<dbReference type="InterPro" id="IPR020845">
    <property type="entry name" value="AMP-binding_CS"/>
</dbReference>
<dbReference type="OrthoDB" id="9803968at2"/>
<dbReference type="GO" id="GO:0016877">
    <property type="term" value="F:ligase activity, forming carbon-sulfur bonds"/>
    <property type="evidence" value="ECO:0007669"/>
    <property type="project" value="UniProtKB-ARBA"/>
</dbReference>
<dbReference type="InterPro" id="IPR025110">
    <property type="entry name" value="AMP-bd_C"/>
</dbReference>
<dbReference type="SUPFAM" id="SSF56801">
    <property type="entry name" value="Acetyl-CoA synthetase-like"/>
    <property type="match status" value="1"/>
</dbReference>
<dbReference type="AlphaFoldDB" id="A0A2M9CD45"/>
<dbReference type="InterPro" id="IPR050237">
    <property type="entry name" value="ATP-dep_AMP-bd_enzyme"/>
</dbReference>
<evidence type="ECO:0000313" key="4">
    <source>
        <dbReference type="Proteomes" id="UP000231693"/>
    </source>
</evidence>
<dbReference type="Proteomes" id="UP000231693">
    <property type="component" value="Unassembled WGS sequence"/>
</dbReference>
<comment type="caution">
    <text evidence="3">The sequence shown here is derived from an EMBL/GenBank/DDBJ whole genome shotgun (WGS) entry which is preliminary data.</text>
</comment>
<evidence type="ECO:0000313" key="3">
    <source>
        <dbReference type="EMBL" id="PJJ69268.1"/>
    </source>
</evidence>
<dbReference type="Pfam" id="PF13193">
    <property type="entry name" value="AMP-binding_C"/>
    <property type="match status" value="1"/>
</dbReference>
<dbReference type="Pfam" id="PF00501">
    <property type="entry name" value="AMP-binding"/>
    <property type="match status" value="1"/>
</dbReference>
<dbReference type="Gene3D" id="3.30.300.30">
    <property type="match status" value="1"/>
</dbReference>